<dbReference type="InterPro" id="IPR001810">
    <property type="entry name" value="F-box_dom"/>
</dbReference>
<dbReference type="PROSITE" id="PS50181">
    <property type="entry name" value="FBOX"/>
    <property type="match status" value="1"/>
</dbReference>
<dbReference type="SMART" id="SM00256">
    <property type="entry name" value="FBOX"/>
    <property type="match status" value="1"/>
</dbReference>
<dbReference type="InterPro" id="IPR025886">
    <property type="entry name" value="PP2-like"/>
</dbReference>
<dbReference type="PANTHER" id="PTHR31960">
    <property type="entry name" value="F-BOX PROTEIN PP2-A15"/>
    <property type="match status" value="1"/>
</dbReference>
<dbReference type="SUPFAM" id="SSF81383">
    <property type="entry name" value="F-box domain"/>
    <property type="match status" value="1"/>
</dbReference>
<dbReference type="InterPro" id="IPR036047">
    <property type="entry name" value="F-box-like_dom_sf"/>
</dbReference>
<name>D5ACP3_PICSI</name>
<protein>
    <recommendedName>
        <fullName evidence="1">F-box domain-containing protein</fullName>
    </recommendedName>
</protein>
<dbReference type="Pfam" id="PF12937">
    <property type="entry name" value="F-box-like"/>
    <property type="match status" value="1"/>
</dbReference>
<dbReference type="Pfam" id="PF14299">
    <property type="entry name" value="PP2"/>
    <property type="match status" value="1"/>
</dbReference>
<dbReference type="CDD" id="cd22162">
    <property type="entry name" value="F-box_AtSKIP3-like"/>
    <property type="match status" value="1"/>
</dbReference>
<dbReference type="AlphaFoldDB" id="D5ACP3"/>
<proteinExistence type="evidence at transcript level"/>
<sequence length="313" mass="36258">MNEKGMMMTLEDLPESCISHILCFTTPRDVCRLSAVNQTFRLAGSSDSVWDKLLPIPYPHLLARLDSPLEISSKKELYFALCHPNWIDGRTKCTDWPTNMGFCVSAKKFWIQRATGKLCYMLSARNLDITWGDDDRYWNWISQDESSFNEIAKLVEVCWLEVKGQFDCKLLSPGAAYSVSFRLKVNELPRHIIQNFGRRVIIPFLPRAYGGWSHKPVKFSLTTPCGDHQIYARYLSDRDRPVETEGYQMAPFRHVEEGWMEFDAGRFVVEEKGDNPGNIEFCMREWDGGNWKRRLLLEGVKILPTSLVRERAE</sequence>
<dbReference type="Gene3D" id="1.20.1280.50">
    <property type="match status" value="1"/>
</dbReference>
<feature type="domain" description="F-box" evidence="1">
    <location>
        <begin position="7"/>
        <end position="53"/>
    </location>
</feature>
<dbReference type="OMA" id="GNIEFCM"/>
<reference evidence="2" key="1">
    <citation type="submission" date="2010-04" db="EMBL/GenBank/DDBJ databases">
        <authorList>
            <person name="Reid K.E."/>
            <person name="Liao N."/>
            <person name="Chan S."/>
            <person name="Docking R."/>
            <person name="Taylor G."/>
            <person name="Moore R."/>
            <person name="Mayo M."/>
            <person name="Munro S."/>
            <person name="King J."/>
            <person name="Yanchuk A."/>
            <person name="Holt R."/>
            <person name="Jones S."/>
            <person name="Marra M."/>
            <person name="Ritland C.E."/>
            <person name="Ritland K."/>
            <person name="Bohlmann J."/>
        </authorList>
    </citation>
    <scope>NUCLEOTIDE SEQUENCE</scope>
    <source>
        <tissue evidence="2">Bud</tissue>
    </source>
</reference>
<evidence type="ECO:0000313" key="2">
    <source>
        <dbReference type="EMBL" id="ADE77312.1"/>
    </source>
</evidence>
<dbReference type="EMBL" id="BT124031">
    <property type="protein sequence ID" value="ADE77312.1"/>
    <property type="molecule type" value="mRNA"/>
</dbReference>
<dbReference type="PANTHER" id="PTHR31960:SF2">
    <property type="entry name" value="F-BOX PROTEIN PP2-A15"/>
    <property type="match status" value="1"/>
</dbReference>
<organism evidence="2">
    <name type="scientific">Picea sitchensis</name>
    <name type="common">Sitka spruce</name>
    <name type="synonym">Pinus sitchensis</name>
    <dbReference type="NCBI Taxonomy" id="3332"/>
    <lineage>
        <taxon>Eukaryota</taxon>
        <taxon>Viridiplantae</taxon>
        <taxon>Streptophyta</taxon>
        <taxon>Embryophyta</taxon>
        <taxon>Tracheophyta</taxon>
        <taxon>Spermatophyta</taxon>
        <taxon>Pinopsida</taxon>
        <taxon>Pinidae</taxon>
        <taxon>Conifers I</taxon>
        <taxon>Pinales</taxon>
        <taxon>Pinaceae</taxon>
        <taxon>Picea</taxon>
    </lineage>
</organism>
<evidence type="ECO:0000259" key="1">
    <source>
        <dbReference type="PROSITE" id="PS50181"/>
    </source>
</evidence>
<accession>D5ACP3</accession>